<name>A0A9R1UDE8_LACSA</name>
<evidence type="ECO:0000313" key="5">
    <source>
        <dbReference type="EMBL" id="KAJ0185135.1"/>
    </source>
</evidence>
<dbReference type="Gene3D" id="3.30.565.10">
    <property type="entry name" value="Histidine kinase-like ATPase, C-terminal domain"/>
    <property type="match status" value="1"/>
</dbReference>
<dbReference type="InterPro" id="IPR020575">
    <property type="entry name" value="Hsp90_N"/>
</dbReference>
<dbReference type="InterPro" id="IPR036890">
    <property type="entry name" value="HATPase_C_sf"/>
</dbReference>
<evidence type="ECO:0000256" key="4">
    <source>
        <dbReference type="ARBA" id="ARBA00023186"/>
    </source>
</evidence>
<evidence type="ECO:0000256" key="2">
    <source>
        <dbReference type="ARBA" id="ARBA00022741"/>
    </source>
</evidence>
<dbReference type="PANTHER" id="PTHR11528">
    <property type="entry name" value="HEAT SHOCK PROTEIN 90 FAMILY MEMBER"/>
    <property type="match status" value="1"/>
</dbReference>
<evidence type="ECO:0008006" key="7">
    <source>
        <dbReference type="Google" id="ProtNLM"/>
    </source>
</evidence>
<evidence type="ECO:0000256" key="3">
    <source>
        <dbReference type="ARBA" id="ARBA00022840"/>
    </source>
</evidence>
<comment type="similarity">
    <text evidence="1">Belongs to the heat shock protein 90 family.</text>
</comment>
<reference evidence="5 6" key="1">
    <citation type="journal article" date="2017" name="Nat. Commun.">
        <title>Genome assembly with in vitro proximity ligation data and whole-genome triplication in lettuce.</title>
        <authorList>
            <person name="Reyes-Chin-Wo S."/>
            <person name="Wang Z."/>
            <person name="Yang X."/>
            <person name="Kozik A."/>
            <person name="Arikit S."/>
            <person name="Song C."/>
            <person name="Xia L."/>
            <person name="Froenicke L."/>
            <person name="Lavelle D.O."/>
            <person name="Truco M.J."/>
            <person name="Xia R."/>
            <person name="Zhu S."/>
            <person name="Xu C."/>
            <person name="Xu H."/>
            <person name="Xu X."/>
            <person name="Cox K."/>
            <person name="Korf I."/>
            <person name="Meyers B.C."/>
            <person name="Michelmore R.W."/>
        </authorList>
    </citation>
    <scope>NUCLEOTIDE SEQUENCE [LARGE SCALE GENOMIC DNA]</scope>
    <source>
        <strain evidence="6">cv. Salinas</strain>
        <tissue evidence="5">Seedlings</tissue>
    </source>
</reference>
<sequence>MIEVNNSMHFSSYFSIETSNRLVKWEYNLNGTYCPKTCSNSMHFSRYFSIDDFSCLISRLMNQIVHSLYSHKEIFLRELVSNASDALDKLIFLSVTDPSLLGDAGELEIRIKPDPEKRTITISDIGIGMTKEDLIDCLGTISQSGTLPSFI</sequence>
<dbReference type="AlphaFoldDB" id="A0A9R1UDE8"/>
<organism evidence="5 6">
    <name type="scientific">Lactuca sativa</name>
    <name type="common">Garden lettuce</name>
    <dbReference type="NCBI Taxonomy" id="4236"/>
    <lineage>
        <taxon>Eukaryota</taxon>
        <taxon>Viridiplantae</taxon>
        <taxon>Streptophyta</taxon>
        <taxon>Embryophyta</taxon>
        <taxon>Tracheophyta</taxon>
        <taxon>Spermatophyta</taxon>
        <taxon>Magnoliopsida</taxon>
        <taxon>eudicotyledons</taxon>
        <taxon>Gunneridae</taxon>
        <taxon>Pentapetalae</taxon>
        <taxon>asterids</taxon>
        <taxon>campanulids</taxon>
        <taxon>Asterales</taxon>
        <taxon>Asteraceae</taxon>
        <taxon>Cichorioideae</taxon>
        <taxon>Cichorieae</taxon>
        <taxon>Lactucinae</taxon>
        <taxon>Lactuca</taxon>
    </lineage>
</organism>
<dbReference type="GO" id="GO:0140662">
    <property type="term" value="F:ATP-dependent protein folding chaperone"/>
    <property type="evidence" value="ECO:0007669"/>
    <property type="project" value="InterPro"/>
</dbReference>
<evidence type="ECO:0000313" key="6">
    <source>
        <dbReference type="Proteomes" id="UP000235145"/>
    </source>
</evidence>
<evidence type="ECO:0000256" key="1">
    <source>
        <dbReference type="ARBA" id="ARBA00008239"/>
    </source>
</evidence>
<dbReference type="PRINTS" id="PR00775">
    <property type="entry name" value="HEATSHOCK90"/>
</dbReference>
<dbReference type="GO" id="GO:0016887">
    <property type="term" value="F:ATP hydrolysis activity"/>
    <property type="evidence" value="ECO:0007669"/>
    <property type="project" value="InterPro"/>
</dbReference>
<dbReference type="EMBL" id="NBSK02000009">
    <property type="protein sequence ID" value="KAJ0185135.1"/>
    <property type="molecule type" value="Genomic_DNA"/>
</dbReference>
<gene>
    <name evidence="5" type="ORF">LSAT_V11C900503900</name>
</gene>
<dbReference type="GO" id="GO:0005524">
    <property type="term" value="F:ATP binding"/>
    <property type="evidence" value="ECO:0007669"/>
    <property type="project" value="UniProtKB-KW"/>
</dbReference>
<dbReference type="InterPro" id="IPR019805">
    <property type="entry name" value="Heat_shock_protein_90_CS"/>
</dbReference>
<protein>
    <recommendedName>
        <fullName evidence="7">Histidine kinase/HSP90-like ATPase domain-containing protein</fullName>
    </recommendedName>
</protein>
<comment type="caution">
    <text evidence="5">The sequence shown here is derived from an EMBL/GenBank/DDBJ whole genome shotgun (WGS) entry which is preliminary data.</text>
</comment>
<dbReference type="Proteomes" id="UP000235145">
    <property type="component" value="Unassembled WGS sequence"/>
</dbReference>
<dbReference type="GO" id="GO:0051082">
    <property type="term" value="F:unfolded protein binding"/>
    <property type="evidence" value="ECO:0007669"/>
    <property type="project" value="InterPro"/>
</dbReference>
<keyword evidence="6" id="KW-1185">Reference proteome</keyword>
<keyword evidence="3" id="KW-0067">ATP-binding</keyword>
<dbReference type="PROSITE" id="PS00298">
    <property type="entry name" value="HSP90"/>
    <property type="match status" value="1"/>
</dbReference>
<dbReference type="InterPro" id="IPR001404">
    <property type="entry name" value="Hsp90_fam"/>
</dbReference>
<keyword evidence="4" id="KW-0143">Chaperone</keyword>
<dbReference type="SUPFAM" id="SSF55874">
    <property type="entry name" value="ATPase domain of HSP90 chaperone/DNA topoisomerase II/histidine kinase"/>
    <property type="match status" value="1"/>
</dbReference>
<keyword evidence="2" id="KW-0547">Nucleotide-binding</keyword>
<accession>A0A9R1UDE8</accession>
<proteinExistence type="inferred from homology"/>